<keyword evidence="3" id="KW-1185">Reference proteome</keyword>
<protein>
    <recommendedName>
        <fullName evidence="4">EfeO-type cupredoxin-like domain-containing protein</fullName>
    </recommendedName>
</protein>
<comment type="caution">
    <text evidence="2">The sequence shown here is derived from an EMBL/GenBank/DDBJ whole genome shotgun (WGS) entry which is preliminary data.</text>
</comment>
<name>A0A7W7T601_9PSEU</name>
<gene>
    <name evidence="2" type="ORF">F4559_004572</name>
</gene>
<dbReference type="Proteomes" id="UP000542674">
    <property type="component" value="Unassembled WGS sequence"/>
</dbReference>
<dbReference type="InterPro" id="IPR008972">
    <property type="entry name" value="Cupredoxin"/>
</dbReference>
<evidence type="ECO:0008006" key="4">
    <source>
        <dbReference type="Google" id="ProtNLM"/>
    </source>
</evidence>
<evidence type="ECO:0000313" key="2">
    <source>
        <dbReference type="EMBL" id="MBB4967213.1"/>
    </source>
</evidence>
<dbReference type="PROSITE" id="PS51257">
    <property type="entry name" value="PROKAR_LIPOPROTEIN"/>
    <property type="match status" value="1"/>
</dbReference>
<dbReference type="SUPFAM" id="SSF49503">
    <property type="entry name" value="Cupredoxins"/>
    <property type="match status" value="1"/>
</dbReference>
<evidence type="ECO:0000313" key="3">
    <source>
        <dbReference type="Proteomes" id="UP000542674"/>
    </source>
</evidence>
<keyword evidence="1" id="KW-0732">Signal</keyword>
<sequence length="105" mass="11476">MIRVLLLALVLVAGCSAGAAPPAGDLDLDLFADKPTPRRVELRKDSKVKLTVHSDKPVDVHVHGFDKLAEADRDRPARLEFTADRTGTFDVEAHPETLLAQLVVR</sequence>
<reference evidence="2 3" key="1">
    <citation type="submission" date="2020-08" db="EMBL/GenBank/DDBJ databases">
        <title>Sequencing the genomes of 1000 actinobacteria strains.</title>
        <authorList>
            <person name="Klenk H.-P."/>
        </authorList>
    </citation>
    <scope>NUCLEOTIDE SEQUENCE [LARGE SCALE GENOMIC DNA]</scope>
    <source>
        <strain evidence="2 3">DSM 45084</strain>
    </source>
</reference>
<organism evidence="2 3">
    <name type="scientific">Saccharothrix violaceirubra</name>
    <dbReference type="NCBI Taxonomy" id="413306"/>
    <lineage>
        <taxon>Bacteria</taxon>
        <taxon>Bacillati</taxon>
        <taxon>Actinomycetota</taxon>
        <taxon>Actinomycetes</taxon>
        <taxon>Pseudonocardiales</taxon>
        <taxon>Pseudonocardiaceae</taxon>
        <taxon>Saccharothrix</taxon>
    </lineage>
</organism>
<dbReference type="Gene3D" id="2.60.40.420">
    <property type="entry name" value="Cupredoxins - blue copper proteins"/>
    <property type="match status" value="1"/>
</dbReference>
<feature type="chain" id="PRO_5030758604" description="EfeO-type cupredoxin-like domain-containing protein" evidence="1">
    <location>
        <begin position="20"/>
        <end position="105"/>
    </location>
</feature>
<dbReference type="AlphaFoldDB" id="A0A7W7T601"/>
<accession>A0A7W7T601</accession>
<evidence type="ECO:0000256" key="1">
    <source>
        <dbReference type="SAM" id="SignalP"/>
    </source>
</evidence>
<proteinExistence type="predicted"/>
<feature type="signal peptide" evidence="1">
    <location>
        <begin position="1"/>
        <end position="19"/>
    </location>
</feature>
<dbReference type="EMBL" id="JACHJS010000001">
    <property type="protein sequence ID" value="MBB4967213.1"/>
    <property type="molecule type" value="Genomic_DNA"/>
</dbReference>
<dbReference type="RefSeq" id="WP_184671721.1">
    <property type="nucleotide sequence ID" value="NZ_BAABAI010000020.1"/>
</dbReference>